<dbReference type="PANTHER" id="PTHR11439:SF483">
    <property type="entry name" value="PEPTIDE SYNTHASE GLIP-LIKE, PUTATIVE (AFU_ORTHOLOGUE AFUA_3G12920)-RELATED"/>
    <property type="match status" value="1"/>
</dbReference>
<protein>
    <submittedName>
        <fullName evidence="1">Uncharacterized protein</fullName>
    </submittedName>
</protein>
<feature type="non-terminal residue" evidence="1">
    <location>
        <position position="74"/>
    </location>
</feature>
<evidence type="ECO:0000313" key="1">
    <source>
        <dbReference type="EMBL" id="GFD08651.1"/>
    </source>
</evidence>
<proteinExistence type="predicted"/>
<sequence length="74" mass="8058">MEIKDKLDLDQNGTLVNATKYSSMIGALMYLTSSRPDIVHATCLCARYQDADYAGCKDSFKSTSGGAQFLGEKL</sequence>
<reference evidence="1" key="1">
    <citation type="journal article" date="2019" name="Sci. Rep.">
        <title>Draft genome of Tanacetum cinerariifolium, the natural source of mosquito coil.</title>
        <authorList>
            <person name="Yamashiro T."/>
            <person name="Shiraishi A."/>
            <person name="Satake H."/>
            <person name="Nakayama K."/>
        </authorList>
    </citation>
    <scope>NUCLEOTIDE SEQUENCE</scope>
</reference>
<dbReference type="PANTHER" id="PTHR11439">
    <property type="entry name" value="GAG-POL-RELATED RETROTRANSPOSON"/>
    <property type="match status" value="1"/>
</dbReference>
<dbReference type="AlphaFoldDB" id="A0A699TH79"/>
<dbReference type="EMBL" id="BKCJ011239943">
    <property type="protein sequence ID" value="GFD08651.1"/>
    <property type="molecule type" value="Genomic_DNA"/>
</dbReference>
<accession>A0A699TH79</accession>
<comment type="caution">
    <text evidence="1">The sequence shown here is derived from an EMBL/GenBank/DDBJ whole genome shotgun (WGS) entry which is preliminary data.</text>
</comment>
<name>A0A699TH79_TANCI</name>
<organism evidence="1">
    <name type="scientific">Tanacetum cinerariifolium</name>
    <name type="common">Dalmatian daisy</name>
    <name type="synonym">Chrysanthemum cinerariifolium</name>
    <dbReference type="NCBI Taxonomy" id="118510"/>
    <lineage>
        <taxon>Eukaryota</taxon>
        <taxon>Viridiplantae</taxon>
        <taxon>Streptophyta</taxon>
        <taxon>Embryophyta</taxon>
        <taxon>Tracheophyta</taxon>
        <taxon>Spermatophyta</taxon>
        <taxon>Magnoliopsida</taxon>
        <taxon>eudicotyledons</taxon>
        <taxon>Gunneridae</taxon>
        <taxon>Pentapetalae</taxon>
        <taxon>asterids</taxon>
        <taxon>campanulids</taxon>
        <taxon>Asterales</taxon>
        <taxon>Asteraceae</taxon>
        <taxon>Asteroideae</taxon>
        <taxon>Anthemideae</taxon>
        <taxon>Anthemidinae</taxon>
        <taxon>Tanacetum</taxon>
    </lineage>
</organism>
<gene>
    <name evidence="1" type="ORF">Tci_880620</name>
</gene>